<dbReference type="GO" id="GO:0030515">
    <property type="term" value="F:snoRNA binding"/>
    <property type="evidence" value="ECO:0007669"/>
    <property type="project" value="InterPro"/>
</dbReference>
<feature type="compositionally biased region" description="Basic and acidic residues" evidence="1">
    <location>
        <begin position="41"/>
        <end position="65"/>
    </location>
</feature>
<organism evidence="2 3">
    <name type="scientific">Immersiella caudata</name>
    <dbReference type="NCBI Taxonomy" id="314043"/>
    <lineage>
        <taxon>Eukaryota</taxon>
        <taxon>Fungi</taxon>
        <taxon>Dikarya</taxon>
        <taxon>Ascomycota</taxon>
        <taxon>Pezizomycotina</taxon>
        <taxon>Sordariomycetes</taxon>
        <taxon>Sordariomycetidae</taxon>
        <taxon>Sordariales</taxon>
        <taxon>Lasiosphaeriaceae</taxon>
        <taxon>Immersiella</taxon>
    </lineage>
</organism>
<dbReference type="InterPro" id="IPR013268">
    <property type="entry name" value="UTP16"/>
</dbReference>
<reference evidence="2" key="1">
    <citation type="submission" date="2023-06" db="EMBL/GenBank/DDBJ databases">
        <title>Genome-scale phylogeny and comparative genomics of the fungal order Sordariales.</title>
        <authorList>
            <consortium name="Lawrence Berkeley National Laboratory"/>
            <person name="Hensen N."/>
            <person name="Bonometti L."/>
            <person name="Westerberg I."/>
            <person name="Brannstrom I.O."/>
            <person name="Guillou S."/>
            <person name="Cros-Aarteil S."/>
            <person name="Calhoun S."/>
            <person name="Haridas S."/>
            <person name="Kuo A."/>
            <person name="Mondo S."/>
            <person name="Pangilinan J."/>
            <person name="Riley R."/>
            <person name="Labutti K."/>
            <person name="Andreopoulos B."/>
            <person name="Lipzen A."/>
            <person name="Chen C."/>
            <person name="Yanf M."/>
            <person name="Daum C."/>
            <person name="Ng V."/>
            <person name="Clum A."/>
            <person name="Steindorff A."/>
            <person name="Ohm R."/>
            <person name="Martin F."/>
            <person name="Silar P."/>
            <person name="Natvig D."/>
            <person name="Lalanne C."/>
            <person name="Gautier V."/>
            <person name="Ament-Velasquez S.L."/>
            <person name="Kruys A."/>
            <person name="Hutchinson M.I."/>
            <person name="Powell A.J."/>
            <person name="Barry K."/>
            <person name="Miller A.N."/>
            <person name="Grigoriev I.V."/>
            <person name="Debuchy R."/>
            <person name="Gladieux P."/>
            <person name="Thoren M.H."/>
            <person name="Johannesson H."/>
        </authorList>
    </citation>
    <scope>NUCLEOTIDE SEQUENCE</scope>
    <source>
        <strain evidence="2">CBS 606.72</strain>
    </source>
</reference>
<feature type="compositionally biased region" description="Basic and acidic residues" evidence="1">
    <location>
        <begin position="144"/>
        <end position="156"/>
    </location>
</feature>
<keyword evidence="3" id="KW-1185">Reference proteome</keyword>
<proteinExistence type="predicted"/>
<gene>
    <name evidence="2" type="ORF">B0T14DRAFT_515367</name>
</gene>
<feature type="region of interest" description="Disordered" evidence="1">
    <location>
        <begin position="1"/>
        <end position="337"/>
    </location>
</feature>
<sequence length="385" mass="42700">MVREIFGEMAAKRTPKNAAKKPKKQAEVIQLSSDSEPNVPTEKETVFEPPKEPTSSRRYTQKDYDEMPLLKVEGIKYDARPTTEKEDAPTSESKPAKLPVRVKDTGSARHRHVSIEIPLKSSSLLARDVKSQEAPGSEDGQEEDVFKTPMERRHITFNDSDNEEFVTPLEAPLRNPLEVVQATKEAEFEQEQEVDGDSDDEAPEAVSSHAAGARIAKASQAATKAAQKQAAAQKRKRQERDAFLKQQAGKKKSGQAPVLPSGEDEDEGLRSRNPAPLFPEKRKREVPKLLPLELLESDDEDEANHSDFSVGKRAPKRKKVAGGWIPGPKAPRDQKVGSTVFRVVESRGDKKLAPKAKKAAVNMREVLLKRAKAPRAKKGFFVKGH</sequence>
<evidence type="ECO:0000313" key="3">
    <source>
        <dbReference type="Proteomes" id="UP001175000"/>
    </source>
</evidence>
<dbReference type="Proteomes" id="UP001175000">
    <property type="component" value="Unassembled WGS sequence"/>
</dbReference>
<dbReference type="AlphaFoldDB" id="A0AA39WX25"/>
<evidence type="ECO:0000256" key="1">
    <source>
        <dbReference type="SAM" id="MobiDB-lite"/>
    </source>
</evidence>
<accession>A0AA39WX25</accession>
<protein>
    <submittedName>
        <fullName evidence="2">Uncharacterized protein</fullName>
    </submittedName>
</protein>
<feature type="compositionally biased region" description="Basic and acidic residues" evidence="1">
    <location>
        <begin position="73"/>
        <end position="88"/>
    </location>
</feature>
<feature type="compositionally biased region" description="Basic residues" evidence="1">
    <location>
        <begin position="13"/>
        <end position="23"/>
    </location>
</feature>
<dbReference type="GO" id="GO:0006364">
    <property type="term" value="P:rRNA processing"/>
    <property type="evidence" value="ECO:0007669"/>
    <property type="project" value="InterPro"/>
</dbReference>
<feature type="compositionally biased region" description="Acidic residues" evidence="1">
    <location>
        <begin position="188"/>
        <end position="203"/>
    </location>
</feature>
<feature type="compositionally biased region" description="Low complexity" evidence="1">
    <location>
        <begin position="213"/>
        <end position="232"/>
    </location>
</feature>
<dbReference type="Pfam" id="PF08297">
    <property type="entry name" value="U3_snoRNA_assoc"/>
    <property type="match status" value="1"/>
</dbReference>
<dbReference type="EMBL" id="JAULSU010000003">
    <property type="protein sequence ID" value="KAK0623126.1"/>
    <property type="molecule type" value="Genomic_DNA"/>
</dbReference>
<name>A0AA39WX25_9PEZI</name>
<evidence type="ECO:0000313" key="2">
    <source>
        <dbReference type="EMBL" id="KAK0623126.1"/>
    </source>
</evidence>
<comment type="caution">
    <text evidence="2">The sequence shown here is derived from an EMBL/GenBank/DDBJ whole genome shotgun (WGS) entry which is preliminary data.</text>
</comment>